<dbReference type="SMART" id="SM00490">
    <property type="entry name" value="HELICc"/>
    <property type="match status" value="1"/>
</dbReference>
<dbReference type="PROSITE" id="PS51192">
    <property type="entry name" value="HELICASE_ATP_BIND_1"/>
    <property type="match status" value="1"/>
</dbReference>
<dbReference type="InterPro" id="IPR027417">
    <property type="entry name" value="P-loop_NTPase"/>
</dbReference>
<evidence type="ECO:0000313" key="16">
    <source>
        <dbReference type="EMBL" id="ASD65171.1"/>
    </source>
</evidence>
<feature type="compositionally biased region" description="Basic residues" evidence="12">
    <location>
        <begin position="496"/>
        <end position="509"/>
    </location>
</feature>
<dbReference type="GO" id="GO:0003676">
    <property type="term" value="F:nucleic acid binding"/>
    <property type="evidence" value="ECO:0007669"/>
    <property type="project" value="InterPro"/>
</dbReference>
<dbReference type="PROSITE" id="PS51194">
    <property type="entry name" value="HELICASE_CTER"/>
    <property type="match status" value="1"/>
</dbReference>
<dbReference type="AlphaFoldDB" id="A0A1Z3NCK8"/>
<dbReference type="CDD" id="cd18787">
    <property type="entry name" value="SF2_C_DEAD"/>
    <property type="match status" value="1"/>
</dbReference>
<dbReference type="SMART" id="SM00487">
    <property type="entry name" value="DEXDc"/>
    <property type="match status" value="1"/>
</dbReference>
<dbReference type="GO" id="GO:0009266">
    <property type="term" value="P:response to temperature stimulus"/>
    <property type="evidence" value="ECO:0007669"/>
    <property type="project" value="UniProtKB-ARBA"/>
</dbReference>
<keyword evidence="5 11" id="KW-0347">Helicase</keyword>
<evidence type="ECO:0000256" key="10">
    <source>
        <dbReference type="PROSITE-ProRule" id="PRU00552"/>
    </source>
</evidence>
<evidence type="ECO:0000256" key="2">
    <source>
        <dbReference type="ARBA" id="ARBA00022490"/>
    </source>
</evidence>
<dbReference type="PANTHER" id="PTHR47959:SF13">
    <property type="entry name" value="ATP-DEPENDENT RNA HELICASE RHLE"/>
    <property type="match status" value="1"/>
</dbReference>
<dbReference type="InterPro" id="IPR014001">
    <property type="entry name" value="Helicase_ATP-bd"/>
</dbReference>
<comment type="catalytic activity">
    <reaction evidence="8">
        <text>ATP + H2O = ADP + phosphate + H(+)</text>
        <dbReference type="Rhea" id="RHEA:13065"/>
        <dbReference type="ChEBI" id="CHEBI:15377"/>
        <dbReference type="ChEBI" id="CHEBI:15378"/>
        <dbReference type="ChEBI" id="CHEBI:30616"/>
        <dbReference type="ChEBI" id="CHEBI:43474"/>
        <dbReference type="ChEBI" id="CHEBI:456216"/>
        <dbReference type="EC" id="3.6.4.13"/>
    </reaction>
</comment>
<dbReference type="Pfam" id="PF00271">
    <property type="entry name" value="Helicase_C"/>
    <property type="match status" value="1"/>
</dbReference>
<evidence type="ECO:0000256" key="7">
    <source>
        <dbReference type="ARBA" id="ARBA00038437"/>
    </source>
</evidence>
<evidence type="ECO:0000256" key="12">
    <source>
        <dbReference type="SAM" id="MobiDB-lite"/>
    </source>
</evidence>
<feature type="region of interest" description="Disordered" evidence="12">
    <location>
        <begin position="405"/>
        <end position="509"/>
    </location>
</feature>
<evidence type="ECO:0000259" key="13">
    <source>
        <dbReference type="PROSITE" id="PS51192"/>
    </source>
</evidence>
<evidence type="ECO:0000313" key="17">
    <source>
        <dbReference type="Proteomes" id="UP000197003"/>
    </source>
</evidence>
<accession>A0A1Z3NCK8</accession>
<reference evidence="16 17" key="1">
    <citation type="submission" date="2017-04" db="EMBL/GenBank/DDBJ databases">
        <title>Whole genome sequence of Bdellovibrio bacteriovorus strain SSB218315.</title>
        <authorList>
            <person name="Oyedara O."/>
            <person name="Rodriguez-Perez M.A."/>
        </authorList>
    </citation>
    <scope>NUCLEOTIDE SEQUENCE [LARGE SCALE GENOMIC DNA]</scope>
    <source>
        <strain evidence="16 17">SSB218315</strain>
    </source>
</reference>
<evidence type="ECO:0000256" key="4">
    <source>
        <dbReference type="ARBA" id="ARBA00022801"/>
    </source>
</evidence>
<evidence type="ECO:0000256" key="9">
    <source>
        <dbReference type="ARBA" id="ARBA00074363"/>
    </source>
</evidence>
<evidence type="ECO:0000256" key="1">
    <source>
        <dbReference type="ARBA" id="ARBA00012552"/>
    </source>
</evidence>
<dbReference type="InterPro" id="IPR044742">
    <property type="entry name" value="DEAD/DEAH_RhlB"/>
</dbReference>
<dbReference type="GO" id="GO:0042255">
    <property type="term" value="P:ribosome assembly"/>
    <property type="evidence" value="ECO:0007669"/>
    <property type="project" value="UniProtKB-ARBA"/>
</dbReference>
<dbReference type="InterPro" id="IPR014014">
    <property type="entry name" value="RNA_helicase_DEAD_Q_motif"/>
</dbReference>
<dbReference type="OrthoDB" id="5291130at2"/>
<feature type="domain" description="Helicase C-terminal" evidence="14">
    <location>
        <begin position="234"/>
        <end position="384"/>
    </location>
</feature>
<name>A0A1Z3NCK8_BDEBC</name>
<keyword evidence="2" id="KW-0963">Cytoplasm</keyword>
<feature type="compositionally biased region" description="Basic residues" evidence="12">
    <location>
        <begin position="465"/>
        <end position="481"/>
    </location>
</feature>
<evidence type="ECO:0000256" key="3">
    <source>
        <dbReference type="ARBA" id="ARBA00022741"/>
    </source>
</evidence>
<keyword evidence="3 11" id="KW-0547">Nucleotide-binding</keyword>
<dbReference type="CDD" id="cd00268">
    <property type="entry name" value="DEADc"/>
    <property type="match status" value="1"/>
</dbReference>
<dbReference type="PROSITE" id="PS00039">
    <property type="entry name" value="DEAD_ATP_HELICASE"/>
    <property type="match status" value="1"/>
</dbReference>
<dbReference type="GO" id="GO:0005829">
    <property type="term" value="C:cytosol"/>
    <property type="evidence" value="ECO:0007669"/>
    <property type="project" value="TreeGrafter"/>
</dbReference>
<dbReference type="PROSITE" id="PS51195">
    <property type="entry name" value="Q_MOTIF"/>
    <property type="match status" value="1"/>
</dbReference>
<evidence type="ECO:0000259" key="14">
    <source>
        <dbReference type="PROSITE" id="PS51194"/>
    </source>
</evidence>
<keyword evidence="6 11" id="KW-0067">ATP-binding</keyword>
<feature type="compositionally biased region" description="Basic and acidic residues" evidence="12">
    <location>
        <begin position="482"/>
        <end position="495"/>
    </location>
</feature>
<dbReference type="SUPFAM" id="SSF52540">
    <property type="entry name" value="P-loop containing nucleoside triphosphate hydrolases"/>
    <property type="match status" value="2"/>
</dbReference>
<dbReference type="FunFam" id="3.40.50.300:FF:000108">
    <property type="entry name" value="ATP-dependent RNA helicase RhlE"/>
    <property type="match status" value="1"/>
</dbReference>
<organism evidence="16 17">
    <name type="scientific">Bdellovibrio bacteriovorus</name>
    <dbReference type="NCBI Taxonomy" id="959"/>
    <lineage>
        <taxon>Bacteria</taxon>
        <taxon>Pseudomonadati</taxon>
        <taxon>Bdellovibrionota</taxon>
        <taxon>Bdellovibrionia</taxon>
        <taxon>Bdellovibrionales</taxon>
        <taxon>Pseudobdellovibrionaceae</taxon>
        <taxon>Bdellovibrio</taxon>
    </lineage>
</organism>
<feature type="compositionally biased region" description="Gly residues" evidence="12">
    <location>
        <begin position="410"/>
        <end position="438"/>
    </location>
</feature>
<dbReference type="GO" id="GO:0005524">
    <property type="term" value="F:ATP binding"/>
    <property type="evidence" value="ECO:0007669"/>
    <property type="project" value="UniProtKB-KW"/>
</dbReference>
<dbReference type="EMBL" id="CP020946">
    <property type="protein sequence ID" value="ASD65171.1"/>
    <property type="molecule type" value="Genomic_DNA"/>
</dbReference>
<dbReference type="InterPro" id="IPR011545">
    <property type="entry name" value="DEAD/DEAH_box_helicase_dom"/>
</dbReference>
<keyword evidence="4 11" id="KW-0378">Hydrolase</keyword>
<dbReference type="RefSeq" id="WP_088566573.1">
    <property type="nucleotide sequence ID" value="NZ_CP020946.1"/>
</dbReference>
<dbReference type="Pfam" id="PF00270">
    <property type="entry name" value="DEAD"/>
    <property type="match status" value="1"/>
</dbReference>
<dbReference type="InterPro" id="IPR001650">
    <property type="entry name" value="Helicase_C-like"/>
</dbReference>
<evidence type="ECO:0000256" key="6">
    <source>
        <dbReference type="ARBA" id="ARBA00022840"/>
    </source>
</evidence>
<evidence type="ECO:0000256" key="5">
    <source>
        <dbReference type="ARBA" id="ARBA00022806"/>
    </source>
</evidence>
<dbReference type="InterPro" id="IPR050079">
    <property type="entry name" value="DEAD_box_RNA_helicase"/>
</dbReference>
<gene>
    <name evidence="16" type="ORF">B9G79_17150</name>
</gene>
<evidence type="ECO:0000256" key="8">
    <source>
        <dbReference type="ARBA" id="ARBA00047984"/>
    </source>
</evidence>
<sequence length="509" mass="55423">MTTTKFTDLPLIAPLQFSLKEAGYETPTPIQLAAIPVILEGHDLLGIAQTGTGKTAAFSLPILQNLSKHTRKIEPKSPRCLILTPTRELAIQIHENIEAYSKHLNMKHAVIFGGVGQNPQVRALQGGVDILVATPGRLMDLHGQKHLKLDRVEIFVLDEADRMLDMGFMQDIKKILPLLPQKRHNLFFSATMPHEIQTLANRILVNPKKVEVTPVSSTAEKVEQHVMYVDKPQKLDLLLHVLKDEALSKVLVFVQMKYGANRVVDRLTKAGIPAAGIHGDKSQNQRQRALEEFKNGDVRVLVATDIAARGIDIDGITHVINLELPHIPESYVHRIGRTARAGATGVSISFCTAEERSFLYAIEKTTRTKVNVIEDHPFHSTEIANAPVMTVGKAKAILEGQRLQNKAKNRGGGQRRQGGGAPQGGQGGGKKAGGGKPAHGGNKPAHGGGKPHAKSEHKSEGAASHKAHSKPAHAKPAHKPAHKSEGKSAGKSEHAPKKRSFWSRLRNKD</sequence>
<dbReference type="Gene3D" id="3.40.50.300">
    <property type="entry name" value="P-loop containing nucleotide triphosphate hydrolases"/>
    <property type="match status" value="2"/>
</dbReference>
<protein>
    <recommendedName>
        <fullName evidence="9">DEAD-box ATP-dependent RNA helicase RhpA</fullName>
        <ecNumber evidence="1">3.6.4.13</ecNumber>
    </recommendedName>
</protein>
<dbReference type="GO" id="GO:0016787">
    <property type="term" value="F:hydrolase activity"/>
    <property type="evidence" value="ECO:0007669"/>
    <property type="project" value="UniProtKB-KW"/>
</dbReference>
<proteinExistence type="inferred from homology"/>
<feature type="domain" description="DEAD-box RNA helicase Q" evidence="15">
    <location>
        <begin position="4"/>
        <end position="32"/>
    </location>
</feature>
<feature type="domain" description="Helicase ATP-binding" evidence="13">
    <location>
        <begin position="35"/>
        <end position="210"/>
    </location>
</feature>
<dbReference type="EC" id="3.6.4.13" evidence="1"/>
<comment type="similarity">
    <text evidence="7 11">Belongs to the DEAD box helicase family.</text>
</comment>
<dbReference type="InterPro" id="IPR000629">
    <property type="entry name" value="RNA-helicase_DEAD-box_CS"/>
</dbReference>
<evidence type="ECO:0000256" key="11">
    <source>
        <dbReference type="RuleBase" id="RU000492"/>
    </source>
</evidence>
<evidence type="ECO:0000259" key="15">
    <source>
        <dbReference type="PROSITE" id="PS51195"/>
    </source>
</evidence>
<dbReference type="PANTHER" id="PTHR47959">
    <property type="entry name" value="ATP-DEPENDENT RNA HELICASE RHLE-RELATED"/>
    <property type="match status" value="1"/>
</dbReference>
<dbReference type="Proteomes" id="UP000197003">
    <property type="component" value="Chromosome"/>
</dbReference>
<dbReference type="GO" id="GO:0003724">
    <property type="term" value="F:RNA helicase activity"/>
    <property type="evidence" value="ECO:0007669"/>
    <property type="project" value="UniProtKB-EC"/>
</dbReference>
<feature type="short sequence motif" description="Q motif" evidence="10">
    <location>
        <begin position="4"/>
        <end position="32"/>
    </location>
</feature>